<evidence type="ECO:0000313" key="5">
    <source>
        <dbReference type="Proteomes" id="UP000078397"/>
    </source>
</evidence>
<evidence type="ECO:0000313" key="4">
    <source>
        <dbReference type="EMBL" id="OAQ58389.1"/>
    </source>
</evidence>
<dbReference type="AlphaFoldDB" id="A0A179EZQ9"/>
<dbReference type="InterPro" id="IPR053187">
    <property type="entry name" value="Notoamide_regulator"/>
</dbReference>
<accession>A0A179EZQ9</accession>
<protein>
    <submittedName>
        <fullName evidence="4">C6 transcription factor</fullName>
    </submittedName>
</protein>
<comment type="caution">
    <text evidence="4">The sequence shown here is derived from an EMBL/GenBank/DDBJ whole genome shotgun (WGS) entry which is preliminary data.</text>
</comment>
<keyword evidence="5" id="KW-1185">Reference proteome</keyword>
<keyword evidence="1" id="KW-0539">Nucleus</keyword>
<dbReference type="KEGG" id="pchm:VFPPC_15007"/>
<proteinExistence type="predicted"/>
<dbReference type="EMBL" id="LSBJ02000002">
    <property type="protein sequence ID" value="OAQ58389.1"/>
    <property type="molecule type" value="Genomic_DNA"/>
</dbReference>
<dbReference type="GeneID" id="28856764"/>
<feature type="region of interest" description="Disordered" evidence="2">
    <location>
        <begin position="45"/>
        <end position="66"/>
    </location>
</feature>
<gene>
    <name evidence="4" type="ORF">VFPPC_15007</name>
</gene>
<dbReference type="SMART" id="SM00066">
    <property type="entry name" value="GAL4"/>
    <property type="match status" value="1"/>
</dbReference>
<feature type="region of interest" description="Disordered" evidence="2">
    <location>
        <begin position="179"/>
        <end position="202"/>
    </location>
</feature>
<sequence>MNSIRRLAIRFSPSQLNQRAALSPPIQSVTFVVIMMRSAYQRLLPSTARSKDPSPQSTDSDKGKSLLSTCSVNPVACEQCRRKKAKCEGQRPIRHRCFRNRTECHYDVDVGESRYSALKKRYTTLDKEAKQLRTEVHQLRRPFGCVQATSENEEYEVFMHIRSGDDGNQIDEHRSYNHNNGIEAEKDKISPTSTDGSDKPDIESINTPVIMVPAYPWTVVAGDDVVSKLISQYFTFDYLYVFPPILRSKFVHEMTVGEPNAATCCSPLLVNAICAQQYWIIWVPYHHEIWLSGS</sequence>
<dbReference type="Proteomes" id="UP000078397">
    <property type="component" value="Unassembled WGS sequence"/>
</dbReference>
<feature type="domain" description="Zn(2)-C6 fungal-type" evidence="3">
    <location>
        <begin position="76"/>
        <end position="106"/>
    </location>
</feature>
<dbReference type="PROSITE" id="PS50048">
    <property type="entry name" value="ZN2_CY6_FUNGAL_2"/>
    <property type="match status" value="1"/>
</dbReference>
<dbReference type="SUPFAM" id="SSF57701">
    <property type="entry name" value="Zn2/Cys6 DNA-binding domain"/>
    <property type="match status" value="1"/>
</dbReference>
<dbReference type="GO" id="GO:0008270">
    <property type="term" value="F:zinc ion binding"/>
    <property type="evidence" value="ECO:0007669"/>
    <property type="project" value="InterPro"/>
</dbReference>
<dbReference type="RefSeq" id="XP_018136560.1">
    <property type="nucleotide sequence ID" value="XM_018292770.1"/>
</dbReference>
<dbReference type="Pfam" id="PF00172">
    <property type="entry name" value="Zn_clus"/>
    <property type="match status" value="1"/>
</dbReference>
<evidence type="ECO:0000256" key="2">
    <source>
        <dbReference type="SAM" id="MobiDB-lite"/>
    </source>
</evidence>
<dbReference type="InterPro" id="IPR001138">
    <property type="entry name" value="Zn2Cys6_DnaBD"/>
</dbReference>
<dbReference type="Gene3D" id="4.10.240.10">
    <property type="entry name" value="Zn(2)-C6 fungal-type DNA-binding domain"/>
    <property type="match status" value="1"/>
</dbReference>
<dbReference type="GO" id="GO:0000981">
    <property type="term" value="F:DNA-binding transcription factor activity, RNA polymerase II-specific"/>
    <property type="evidence" value="ECO:0007669"/>
    <property type="project" value="InterPro"/>
</dbReference>
<dbReference type="PANTHER" id="PTHR47256">
    <property type="entry name" value="ZN(II)2CYS6 TRANSCRIPTION FACTOR (EUROFUNG)-RELATED"/>
    <property type="match status" value="1"/>
</dbReference>
<reference evidence="4 5" key="1">
    <citation type="journal article" date="2016" name="PLoS Pathog.">
        <title>Biosynthesis of antibiotic leucinostatins in bio-control fungus Purpureocillium lilacinum and their inhibition on phytophthora revealed by genome mining.</title>
        <authorList>
            <person name="Wang G."/>
            <person name="Liu Z."/>
            <person name="Lin R."/>
            <person name="Li E."/>
            <person name="Mao Z."/>
            <person name="Ling J."/>
            <person name="Yang Y."/>
            <person name="Yin W.B."/>
            <person name="Xie B."/>
        </authorList>
    </citation>
    <scope>NUCLEOTIDE SEQUENCE [LARGE SCALE GENOMIC DNA]</scope>
    <source>
        <strain evidence="4">170</strain>
    </source>
</reference>
<evidence type="ECO:0000256" key="1">
    <source>
        <dbReference type="ARBA" id="ARBA00023242"/>
    </source>
</evidence>
<dbReference type="OrthoDB" id="2943660at2759"/>
<organism evidence="4 5">
    <name type="scientific">Pochonia chlamydosporia 170</name>
    <dbReference type="NCBI Taxonomy" id="1380566"/>
    <lineage>
        <taxon>Eukaryota</taxon>
        <taxon>Fungi</taxon>
        <taxon>Dikarya</taxon>
        <taxon>Ascomycota</taxon>
        <taxon>Pezizomycotina</taxon>
        <taxon>Sordariomycetes</taxon>
        <taxon>Hypocreomycetidae</taxon>
        <taxon>Hypocreales</taxon>
        <taxon>Clavicipitaceae</taxon>
        <taxon>Pochonia</taxon>
    </lineage>
</organism>
<name>A0A179EZQ9_METCM</name>
<dbReference type="STRING" id="1380566.A0A179EZQ9"/>
<dbReference type="InterPro" id="IPR036864">
    <property type="entry name" value="Zn2-C6_fun-type_DNA-bd_sf"/>
</dbReference>
<dbReference type="PANTHER" id="PTHR47256:SF1">
    <property type="entry name" value="ZN(II)2CYS6 TRANSCRIPTION FACTOR (EUROFUNG)"/>
    <property type="match status" value="1"/>
</dbReference>
<evidence type="ECO:0000259" key="3">
    <source>
        <dbReference type="PROSITE" id="PS50048"/>
    </source>
</evidence>
<dbReference type="CDD" id="cd00067">
    <property type="entry name" value="GAL4"/>
    <property type="match status" value="1"/>
</dbReference>